<protein>
    <submittedName>
        <fullName evidence="2">Uncharacterized protein</fullName>
    </submittedName>
</protein>
<dbReference type="Proteomes" id="UP001215598">
    <property type="component" value="Unassembled WGS sequence"/>
</dbReference>
<organism evidence="2 3">
    <name type="scientific">Mycena metata</name>
    <dbReference type="NCBI Taxonomy" id="1033252"/>
    <lineage>
        <taxon>Eukaryota</taxon>
        <taxon>Fungi</taxon>
        <taxon>Dikarya</taxon>
        <taxon>Basidiomycota</taxon>
        <taxon>Agaricomycotina</taxon>
        <taxon>Agaricomycetes</taxon>
        <taxon>Agaricomycetidae</taxon>
        <taxon>Agaricales</taxon>
        <taxon>Marasmiineae</taxon>
        <taxon>Mycenaceae</taxon>
        <taxon>Mycena</taxon>
    </lineage>
</organism>
<reference evidence="2" key="1">
    <citation type="submission" date="2023-03" db="EMBL/GenBank/DDBJ databases">
        <title>Massive genome expansion in bonnet fungi (Mycena s.s.) driven by repeated elements and novel gene families across ecological guilds.</title>
        <authorList>
            <consortium name="Lawrence Berkeley National Laboratory"/>
            <person name="Harder C.B."/>
            <person name="Miyauchi S."/>
            <person name="Viragh M."/>
            <person name="Kuo A."/>
            <person name="Thoen E."/>
            <person name="Andreopoulos B."/>
            <person name="Lu D."/>
            <person name="Skrede I."/>
            <person name="Drula E."/>
            <person name="Henrissat B."/>
            <person name="Morin E."/>
            <person name="Kohler A."/>
            <person name="Barry K."/>
            <person name="LaButti K."/>
            <person name="Morin E."/>
            <person name="Salamov A."/>
            <person name="Lipzen A."/>
            <person name="Mereny Z."/>
            <person name="Hegedus B."/>
            <person name="Baldrian P."/>
            <person name="Stursova M."/>
            <person name="Weitz H."/>
            <person name="Taylor A."/>
            <person name="Grigoriev I.V."/>
            <person name="Nagy L.G."/>
            <person name="Martin F."/>
            <person name="Kauserud H."/>
        </authorList>
    </citation>
    <scope>NUCLEOTIDE SEQUENCE</scope>
    <source>
        <strain evidence="2">CBHHK182m</strain>
    </source>
</reference>
<keyword evidence="3" id="KW-1185">Reference proteome</keyword>
<accession>A0AAD7IBU6</accession>
<feature type="compositionally biased region" description="Basic and acidic residues" evidence="1">
    <location>
        <begin position="193"/>
        <end position="210"/>
    </location>
</feature>
<name>A0AAD7IBU6_9AGAR</name>
<sequence>MSFFPCLGFGARSKDLSPRARERSQFNSTFQHVGVRGIKLGNRSTKKKKSAYGAEGFRFRVSRRDVLVHEKRMVEAGTTANEIRDNRFRDNSRPSLCRVCDTSNLSVPQFWGISTDSRIAQEIRSQVERDYDLISHDAMTRDFPGELLHNGPVSCLYDLRTTLLFKPQINLRGHQLARTHSPAGCYPIHPNTTRRDGLAANHPPHDDRPPIRARTRPHPKAFSPPAPRRCVFKYILAT</sequence>
<proteinExistence type="predicted"/>
<feature type="region of interest" description="Disordered" evidence="1">
    <location>
        <begin position="182"/>
        <end position="223"/>
    </location>
</feature>
<dbReference type="AlphaFoldDB" id="A0AAD7IBU6"/>
<gene>
    <name evidence="2" type="ORF">B0H16DRAFT_97448</name>
</gene>
<comment type="caution">
    <text evidence="2">The sequence shown here is derived from an EMBL/GenBank/DDBJ whole genome shotgun (WGS) entry which is preliminary data.</text>
</comment>
<dbReference type="EMBL" id="JARKIB010000112">
    <property type="protein sequence ID" value="KAJ7738380.1"/>
    <property type="molecule type" value="Genomic_DNA"/>
</dbReference>
<evidence type="ECO:0000256" key="1">
    <source>
        <dbReference type="SAM" id="MobiDB-lite"/>
    </source>
</evidence>
<evidence type="ECO:0000313" key="3">
    <source>
        <dbReference type="Proteomes" id="UP001215598"/>
    </source>
</evidence>
<evidence type="ECO:0000313" key="2">
    <source>
        <dbReference type="EMBL" id="KAJ7738380.1"/>
    </source>
</evidence>